<keyword evidence="10" id="KW-0472">Membrane</keyword>
<keyword evidence="4" id="KW-0813">Transport</keyword>
<evidence type="ECO:0000259" key="12">
    <source>
        <dbReference type="PROSITE" id="PS51253"/>
    </source>
</evidence>
<evidence type="ECO:0000256" key="7">
    <source>
        <dbReference type="ARBA" id="ARBA00022989"/>
    </source>
</evidence>
<dbReference type="Pfam" id="PF04218">
    <property type="entry name" value="CENP-B_N"/>
    <property type="match status" value="1"/>
</dbReference>
<evidence type="ECO:0000256" key="8">
    <source>
        <dbReference type="ARBA" id="ARBA00023125"/>
    </source>
</evidence>
<keyword evidence="8" id="KW-0238">DNA-binding</keyword>
<dbReference type="OrthoDB" id="9909311at2759"/>
<accession>A0A8J9VRV9</accession>
<keyword evidence="11" id="KW-0539">Nucleus</keyword>
<evidence type="ECO:0000256" key="10">
    <source>
        <dbReference type="ARBA" id="ARBA00023136"/>
    </source>
</evidence>
<keyword evidence="9" id="KW-0496">Mitochondrion</keyword>
<evidence type="ECO:0000313" key="13">
    <source>
        <dbReference type="EMBL" id="CAH1225883.1"/>
    </source>
</evidence>
<keyword evidence="14" id="KW-1185">Reference proteome</keyword>
<evidence type="ECO:0000256" key="1">
    <source>
        <dbReference type="ARBA" id="ARBA00004123"/>
    </source>
</evidence>
<dbReference type="GO" id="GO:0005634">
    <property type="term" value="C:nucleus"/>
    <property type="evidence" value="ECO:0007669"/>
    <property type="project" value="UniProtKB-SubCell"/>
</dbReference>
<dbReference type="EMBL" id="OV696686">
    <property type="protein sequence ID" value="CAH1225883.1"/>
    <property type="molecule type" value="Genomic_DNA"/>
</dbReference>
<dbReference type="SMART" id="SM00674">
    <property type="entry name" value="CENPB"/>
    <property type="match status" value="1"/>
</dbReference>
<comment type="similarity">
    <text evidence="3">Belongs to the mitochondrial pyruvate carrier (MPC) (TC 2.A.105) family.</text>
</comment>
<evidence type="ECO:0000256" key="3">
    <source>
        <dbReference type="ARBA" id="ARBA00006416"/>
    </source>
</evidence>
<protein>
    <submittedName>
        <fullName evidence="13">TIGD4 protein</fullName>
    </submittedName>
</protein>
<evidence type="ECO:0000313" key="14">
    <source>
        <dbReference type="Proteomes" id="UP000838412"/>
    </source>
</evidence>
<dbReference type="GO" id="GO:0005743">
    <property type="term" value="C:mitochondrial inner membrane"/>
    <property type="evidence" value="ECO:0007669"/>
    <property type="project" value="UniProtKB-SubCell"/>
</dbReference>
<dbReference type="InterPro" id="IPR009057">
    <property type="entry name" value="Homeodomain-like_sf"/>
</dbReference>
<keyword evidence="5" id="KW-0812">Transmembrane</keyword>
<dbReference type="GO" id="GO:0006850">
    <property type="term" value="P:pyruvate import into mitochondria"/>
    <property type="evidence" value="ECO:0007669"/>
    <property type="project" value="InterPro"/>
</dbReference>
<sequence>MPINTPERKRVDLTLADKVKVIQLLDSVPKLSQTEVGKRFGCSTSQVCRVNKNRETIMRLWECNSNPNRKRKREGKSGEVEEALMRWFVNARAKGAQISGPILMEKAKQFAVGLGEVDFKPTEGWLGRWKQRNNIVFKRAHGEKKDADSQSAEDWVRDVLPTILQEYDPEDVYNCDETGLLYRALPSGTLALKTENVSGGKKAMDRISVMFCCNMTGTDKLTPLIIGHSKNPRCFRGQRVPLPWESNKKAWMTAAIFKEWVRKIDGEMGRRGKKIVLLLDNCTAHPHDVPLDNIRLVFLPPNTTSIIQPLDMGIIRNFKAMYRAQMMRRVINAIDNDNIDSAGKFAKTTNVLEALFMVREAWRSVKEETVRNCFRKAGLTSAPEQQDISLDTVPAPEGMTQEEFDAFVDIDAGEECTGDPTDEELFANWGIPLAAIGDMKKSPEIISGKMTFALCIYSLLFMRFAWKVQPRNMLLFACHFTNETAQIIQGGRLFKHLFISMYDYTSESKSGCTRVVDPGGGSGRWIPGLYLGGCTRAVDPGGCTREVDPGDCTRAVDPGGCTREVDPGGCAREVDPGGYTRAAIPGRVYPGGCTRAAVPGRLYPGGCTRAAVPGRLYPGGCTRAAVPGRLAVP</sequence>
<keyword evidence="6" id="KW-0999">Mitochondrion inner membrane</keyword>
<evidence type="ECO:0000256" key="2">
    <source>
        <dbReference type="ARBA" id="ARBA00004448"/>
    </source>
</evidence>
<dbReference type="Proteomes" id="UP000838412">
    <property type="component" value="Chromosome 1"/>
</dbReference>
<proteinExistence type="inferred from homology"/>
<dbReference type="AlphaFoldDB" id="A0A8J9VRV9"/>
<dbReference type="Pfam" id="PF03184">
    <property type="entry name" value="DDE_1"/>
    <property type="match status" value="1"/>
</dbReference>
<dbReference type="Pfam" id="PF03650">
    <property type="entry name" value="MPC"/>
    <property type="match status" value="1"/>
</dbReference>
<organism evidence="13 14">
    <name type="scientific">Branchiostoma lanceolatum</name>
    <name type="common">Common lancelet</name>
    <name type="synonym">Amphioxus lanceolatum</name>
    <dbReference type="NCBI Taxonomy" id="7740"/>
    <lineage>
        <taxon>Eukaryota</taxon>
        <taxon>Metazoa</taxon>
        <taxon>Chordata</taxon>
        <taxon>Cephalochordata</taxon>
        <taxon>Leptocardii</taxon>
        <taxon>Amphioxiformes</taxon>
        <taxon>Branchiostomatidae</taxon>
        <taxon>Branchiostoma</taxon>
    </lineage>
</organism>
<evidence type="ECO:0000256" key="4">
    <source>
        <dbReference type="ARBA" id="ARBA00022448"/>
    </source>
</evidence>
<dbReference type="Pfam" id="PF03221">
    <property type="entry name" value="HTH_Tnp_Tc5"/>
    <property type="match status" value="1"/>
</dbReference>
<dbReference type="GO" id="GO:0003677">
    <property type="term" value="F:DNA binding"/>
    <property type="evidence" value="ECO:0007669"/>
    <property type="project" value="UniProtKB-KW"/>
</dbReference>
<dbReference type="Gene3D" id="1.10.10.60">
    <property type="entry name" value="Homeodomain-like"/>
    <property type="match status" value="2"/>
</dbReference>
<dbReference type="PROSITE" id="PS51253">
    <property type="entry name" value="HTH_CENPB"/>
    <property type="match status" value="1"/>
</dbReference>
<evidence type="ECO:0000256" key="5">
    <source>
        <dbReference type="ARBA" id="ARBA00022692"/>
    </source>
</evidence>
<gene>
    <name evidence="13" type="primary">TIGD4</name>
    <name evidence="13" type="ORF">BLAG_LOCUS203</name>
</gene>
<keyword evidence="7" id="KW-1133">Transmembrane helix</keyword>
<evidence type="ECO:0000256" key="9">
    <source>
        <dbReference type="ARBA" id="ARBA00023128"/>
    </source>
</evidence>
<dbReference type="PANTHER" id="PTHR19303:SF73">
    <property type="entry name" value="PROTEIN PDC2"/>
    <property type="match status" value="1"/>
</dbReference>
<reference evidence="13" key="1">
    <citation type="submission" date="2022-01" db="EMBL/GenBank/DDBJ databases">
        <authorList>
            <person name="Braso-Vives M."/>
        </authorList>
    </citation>
    <scope>NUCLEOTIDE SEQUENCE</scope>
</reference>
<feature type="domain" description="HTH CENPB-type" evidence="12">
    <location>
        <begin position="68"/>
        <end position="139"/>
    </location>
</feature>
<dbReference type="InterPro" id="IPR007889">
    <property type="entry name" value="HTH_Psq"/>
</dbReference>
<dbReference type="PANTHER" id="PTHR19303">
    <property type="entry name" value="TRANSPOSON"/>
    <property type="match status" value="1"/>
</dbReference>
<dbReference type="InterPro" id="IPR006600">
    <property type="entry name" value="HTH_CenpB_DNA-bd_dom"/>
</dbReference>
<dbReference type="SUPFAM" id="SSF46689">
    <property type="entry name" value="Homeodomain-like"/>
    <property type="match status" value="2"/>
</dbReference>
<dbReference type="InterPro" id="IPR050863">
    <property type="entry name" value="CenT-Element_Derived"/>
</dbReference>
<name>A0A8J9VRV9_BRALA</name>
<dbReference type="InterPro" id="IPR005336">
    <property type="entry name" value="MPC"/>
</dbReference>
<comment type="subcellular location">
    <subcellularLocation>
        <location evidence="2">Mitochondrion inner membrane</location>
        <topology evidence="2">Multi-pass membrane protein</topology>
    </subcellularLocation>
    <subcellularLocation>
        <location evidence="1">Nucleus</location>
    </subcellularLocation>
</comment>
<dbReference type="InterPro" id="IPR004875">
    <property type="entry name" value="DDE_SF_endonuclease_dom"/>
</dbReference>
<evidence type="ECO:0000256" key="6">
    <source>
        <dbReference type="ARBA" id="ARBA00022792"/>
    </source>
</evidence>
<evidence type="ECO:0000256" key="11">
    <source>
        <dbReference type="ARBA" id="ARBA00023242"/>
    </source>
</evidence>